<dbReference type="GO" id="GO:0043022">
    <property type="term" value="F:ribosome binding"/>
    <property type="evidence" value="ECO:0007669"/>
    <property type="project" value="EnsemblFungi"/>
</dbReference>
<protein>
    <recommendedName>
        <fullName evidence="3">BAG domain-containing protein</fullName>
    </recommendedName>
</protein>
<dbReference type="GO" id="GO:0051087">
    <property type="term" value="F:protein-folding chaperone binding"/>
    <property type="evidence" value="ECO:0007669"/>
    <property type="project" value="InterPro"/>
</dbReference>
<accession>A7TQR5</accession>
<keyword evidence="5" id="KW-1185">Reference proteome</keyword>
<dbReference type="eggNOG" id="ENOG502S72Q">
    <property type="taxonomic scope" value="Eukaryota"/>
</dbReference>
<dbReference type="STRING" id="436907.A7TQR5"/>
<gene>
    <name evidence="4" type="ORF">Kpol_1063p21</name>
</gene>
<feature type="transmembrane region" description="Helical" evidence="2">
    <location>
        <begin position="26"/>
        <end position="47"/>
    </location>
</feature>
<dbReference type="OrthoDB" id="417450at2759"/>
<dbReference type="KEGG" id="vpo:Kpol_1063p21"/>
<dbReference type="GO" id="GO:0006999">
    <property type="term" value="P:nuclear pore organization"/>
    <property type="evidence" value="ECO:0007669"/>
    <property type="project" value="EnsemblFungi"/>
</dbReference>
<dbReference type="OMA" id="VYERNYC"/>
<dbReference type="SMART" id="SM00264">
    <property type="entry name" value="BAG"/>
    <property type="match status" value="1"/>
</dbReference>
<proteinExistence type="predicted"/>
<dbReference type="InParanoid" id="A7TQR5"/>
<dbReference type="EMBL" id="DS480462">
    <property type="protein sequence ID" value="EDO15410.1"/>
    <property type="molecule type" value="Genomic_DNA"/>
</dbReference>
<evidence type="ECO:0000313" key="5">
    <source>
        <dbReference type="Proteomes" id="UP000000267"/>
    </source>
</evidence>
<dbReference type="FunCoup" id="A7TQR5">
    <property type="interactions" value="232"/>
</dbReference>
<keyword evidence="2" id="KW-0812">Transmembrane</keyword>
<evidence type="ECO:0000256" key="1">
    <source>
        <dbReference type="SAM" id="MobiDB-lite"/>
    </source>
</evidence>
<dbReference type="Pfam" id="PF02179">
    <property type="entry name" value="BAG"/>
    <property type="match status" value="1"/>
</dbReference>
<dbReference type="PROSITE" id="PS51035">
    <property type="entry name" value="BAG"/>
    <property type="match status" value="1"/>
</dbReference>
<dbReference type="PhylomeDB" id="A7TQR5"/>
<evidence type="ECO:0000259" key="3">
    <source>
        <dbReference type="PROSITE" id="PS51035"/>
    </source>
</evidence>
<keyword evidence="2" id="KW-0472">Membrane</keyword>
<dbReference type="Gene3D" id="1.20.58.120">
    <property type="entry name" value="BAG domain"/>
    <property type="match status" value="1"/>
</dbReference>
<dbReference type="SUPFAM" id="SSF63491">
    <property type="entry name" value="BAG domain"/>
    <property type="match status" value="1"/>
</dbReference>
<dbReference type="InterPro" id="IPR036533">
    <property type="entry name" value="BAG_dom_sf"/>
</dbReference>
<feature type="domain" description="BAG" evidence="3">
    <location>
        <begin position="76"/>
        <end position="165"/>
    </location>
</feature>
<dbReference type="GO" id="GO:0006457">
    <property type="term" value="P:protein folding"/>
    <property type="evidence" value="ECO:0007669"/>
    <property type="project" value="EnsemblFungi"/>
</dbReference>
<dbReference type="HOGENOM" id="CLU_112518_1_0_1"/>
<dbReference type="Proteomes" id="UP000000267">
    <property type="component" value="Unassembled WGS sequence"/>
</dbReference>
<feature type="region of interest" description="Disordered" evidence="1">
    <location>
        <begin position="50"/>
        <end position="73"/>
    </location>
</feature>
<evidence type="ECO:0000313" key="4">
    <source>
        <dbReference type="EMBL" id="EDO15410.1"/>
    </source>
</evidence>
<dbReference type="GeneID" id="5543489"/>
<keyword evidence="2" id="KW-1133">Transmembrane helix</keyword>
<feature type="compositionally biased region" description="Basic residues" evidence="1">
    <location>
        <begin position="53"/>
        <end position="65"/>
    </location>
</feature>
<organism evidence="5">
    <name type="scientific">Vanderwaltozyma polyspora (strain ATCC 22028 / DSM 70294 / BCRC 21397 / CBS 2163 / NBRC 10782 / NRRL Y-8283 / UCD 57-17)</name>
    <name type="common">Kluyveromyces polysporus</name>
    <dbReference type="NCBI Taxonomy" id="436907"/>
    <lineage>
        <taxon>Eukaryota</taxon>
        <taxon>Fungi</taxon>
        <taxon>Dikarya</taxon>
        <taxon>Ascomycota</taxon>
        <taxon>Saccharomycotina</taxon>
        <taxon>Saccharomycetes</taxon>
        <taxon>Saccharomycetales</taxon>
        <taxon>Saccharomycetaceae</taxon>
        <taxon>Vanderwaltozyma</taxon>
    </lineage>
</organism>
<dbReference type="InterPro" id="IPR003103">
    <property type="entry name" value="BAG_domain"/>
</dbReference>
<reference evidence="4 5" key="1">
    <citation type="journal article" date="2007" name="Proc. Natl. Acad. Sci. U.S.A.">
        <title>Independent sorting-out of thousands of duplicated gene pairs in two yeast species descended from a whole-genome duplication.</title>
        <authorList>
            <person name="Scannell D.R."/>
            <person name="Frank A.C."/>
            <person name="Conant G.C."/>
            <person name="Byrne K.P."/>
            <person name="Woolfit M."/>
            <person name="Wolfe K.H."/>
        </authorList>
    </citation>
    <scope>NUCLEOTIDE SEQUENCE [LARGE SCALE GENOMIC DNA]</scope>
    <source>
        <strain evidence="5">ATCC 22028 / DSM 70294 / BCRC 21397 / CBS 2163 / NBRC 10782 / NRRL Y-8283 / UCD 57-17</strain>
    </source>
</reference>
<dbReference type="RefSeq" id="XP_001643268.1">
    <property type="nucleotide sequence ID" value="XM_001643218.1"/>
</dbReference>
<evidence type="ECO:0000256" key="2">
    <source>
        <dbReference type="SAM" id="Phobius"/>
    </source>
</evidence>
<name>A7TQR5_VANPO</name>
<sequence>MNSITDCINNAFRPYVGHDIVDESNFLFTLCLTGAAATLIAAIVWGYSSQPKSSKKSSKKKKAKKTSPVQAAPQTYEERIQNVINKYNKEYKDGILKLCESFDKSNESEVYQRNFLNEMLLKLMIELDGIDLVDVEGERRAQLKQSRKSAIKLIQGQLSKLDSLL</sequence>
<dbReference type="GO" id="GO:0005789">
    <property type="term" value="C:endoplasmic reticulum membrane"/>
    <property type="evidence" value="ECO:0007669"/>
    <property type="project" value="EnsemblFungi"/>
</dbReference>
<dbReference type="GO" id="GO:0005635">
    <property type="term" value="C:nuclear envelope"/>
    <property type="evidence" value="ECO:0007669"/>
    <property type="project" value="EnsemblFungi"/>
</dbReference>
<dbReference type="AlphaFoldDB" id="A7TQR5"/>